<dbReference type="AlphaFoldDB" id="A0A383CUI9"/>
<accession>A0A383CUI9</accession>
<proteinExistence type="predicted"/>
<protein>
    <recommendedName>
        <fullName evidence="2">GxxExxY protein</fullName>
    </recommendedName>
</protein>
<gene>
    <name evidence="1" type="ORF">METZ01_LOCUS488870</name>
</gene>
<dbReference type="InterPro" id="IPR026350">
    <property type="entry name" value="GxxExxY"/>
</dbReference>
<evidence type="ECO:0008006" key="2">
    <source>
        <dbReference type="Google" id="ProtNLM"/>
    </source>
</evidence>
<dbReference type="Pfam" id="PF13366">
    <property type="entry name" value="PDDEXK_3"/>
    <property type="match status" value="1"/>
</dbReference>
<sequence>MVHKLGKTQLAHKEQERVDVRYDGILVGEHFADVVVENFALVELESGKQLIYKDKTRLLKYLKPTEYEVSLLLNFGTKPEIKRKAFGNYR</sequence>
<organism evidence="1">
    <name type="scientific">marine metagenome</name>
    <dbReference type="NCBI Taxonomy" id="408172"/>
    <lineage>
        <taxon>unclassified sequences</taxon>
        <taxon>metagenomes</taxon>
        <taxon>ecological metagenomes</taxon>
    </lineage>
</organism>
<evidence type="ECO:0000313" key="1">
    <source>
        <dbReference type="EMBL" id="SVE36016.1"/>
    </source>
</evidence>
<name>A0A383CUI9_9ZZZZ</name>
<reference evidence="1" key="1">
    <citation type="submission" date="2018-05" db="EMBL/GenBank/DDBJ databases">
        <authorList>
            <person name="Lanie J.A."/>
            <person name="Ng W.-L."/>
            <person name="Kazmierczak K.M."/>
            <person name="Andrzejewski T.M."/>
            <person name="Davidsen T.M."/>
            <person name="Wayne K.J."/>
            <person name="Tettelin H."/>
            <person name="Glass J.I."/>
            <person name="Rusch D."/>
            <person name="Podicherti R."/>
            <person name="Tsui H.-C.T."/>
            <person name="Winkler M.E."/>
        </authorList>
    </citation>
    <scope>NUCLEOTIDE SEQUENCE</scope>
</reference>
<dbReference type="EMBL" id="UINC01211915">
    <property type="protein sequence ID" value="SVE36016.1"/>
    <property type="molecule type" value="Genomic_DNA"/>
</dbReference>
<dbReference type="NCBIfam" id="TIGR04256">
    <property type="entry name" value="GxxExxY"/>
    <property type="match status" value="1"/>
</dbReference>